<proteinExistence type="predicted"/>
<accession>A0A2V0Q6G6</accession>
<dbReference type="AlphaFoldDB" id="A0A2V0Q6G6"/>
<gene>
    <name evidence="1" type="ORF">KPSA1_01157</name>
</gene>
<evidence type="ECO:0000313" key="1">
    <source>
        <dbReference type="EMBL" id="GBH07797.1"/>
    </source>
</evidence>
<reference evidence="1 2" key="1">
    <citation type="submission" date="2018-04" db="EMBL/GenBank/DDBJ databases">
        <title>Draft genome sequence of Pseudomonas syringae pv. actinidiae biovar 1 strains isolated from kiwifruit in Kagawa prefecture.</title>
        <authorList>
            <person name="Tabuchi M."/>
            <person name="Saito M."/>
            <person name="Fujiwara S."/>
            <person name="Sasa N."/>
            <person name="Akimitsu K."/>
            <person name="Gomi K."/>
            <person name="Konishi-Sugita S."/>
            <person name="Hamano K."/>
            <person name="Kataoka I."/>
        </authorList>
    </citation>
    <scope>NUCLEOTIDE SEQUENCE [LARGE SCALE GENOMIC DNA]</scope>
    <source>
        <strain evidence="1 2">MAFF212206</strain>
    </source>
</reference>
<sequence>MLTKRMDKANFQQVMKTEQLVVKKCNFRSPEAWMFNP</sequence>
<comment type="caution">
    <text evidence="1">The sequence shown here is derived from an EMBL/GenBank/DDBJ whole genome shotgun (WGS) entry which is preliminary data.</text>
</comment>
<organism evidence="1 2">
    <name type="scientific">Pseudomonas syringae pv. actinidiae</name>
    <dbReference type="NCBI Taxonomy" id="103796"/>
    <lineage>
        <taxon>Bacteria</taxon>
        <taxon>Pseudomonadati</taxon>
        <taxon>Pseudomonadota</taxon>
        <taxon>Gammaproteobacteria</taxon>
        <taxon>Pseudomonadales</taxon>
        <taxon>Pseudomonadaceae</taxon>
        <taxon>Pseudomonas</taxon>
        <taxon>Pseudomonas syringae</taxon>
    </lineage>
</organism>
<dbReference type="EMBL" id="BGJZ01000058">
    <property type="protein sequence ID" value="GBH07797.1"/>
    <property type="molecule type" value="Genomic_DNA"/>
</dbReference>
<protein>
    <submittedName>
        <fullName evidence="1">Uncharacterized protein</fullName>
    </submittedName>
</protein>
<name>A0A2V0Q6G6_PSESF</name>
<evidence type="ECO:0000313" key="2">
    <source>
        <dbReference type="Proteomes" id="UP000247480"/>
    </source>
</evidence>
<dbReference type="Proteomes" id="UP000247480">
    <property type="component" value="Unassembled WGS sequence"/>
</dbReference>